<feature type="transmembrane region" description="Helical" evidence="6">
    <location>
        <begin position="157"/>
        <end position="178"/>
    </location>
</feature>
<feature type="transmembrane region" description="Helical" evidence="6">
    <location>
        <begin position="12"/>
        <end position="35"/>
    </location>
</feature>
<dbReference type="Proteomes" id="UP001281130">
    <property type="component" value="Unassembled WGS sequence"/>
</dbReference>
<dbReference type="InterPro" id="IPR037185">
    <property type="entry name" value="EmrE-like"/>
</dbReference>
<evidence type="ECO:0000256" key="4">
    <source>
        <dbReference type="ARBA" id="ARBA00022989"/>
    </source>
</evidence>
<keyword evidence="5 6" id="KW-0472">Membrane</keyword>
<dbReference type="PANTHER" id="PTHR32322:SF2">
    <property type="entry name" value="EAMA DOMAIN-CONTAINING PROTEIN"/>
    <property type="match status" value="1"/>
</dbReference>
<feature type="transmembrane region" description="Helical" evidence="6">
    <location>
        <begin position="103"/>
        <end position="125"/>
    </location>
</feature>
<dbReference type="PANTHER" id="PTHR32322">
    <property type="entry name" value="INNER MEMBRANE TRANSPORTER"/>
    <property type="match status" value="1"/>
</dbReference>
<organism evidence="8 10">
    <name type="scientific">Rubrobacter radiotolerans</name>
    <name type="common">Arthrobacter radiotolerans</name>
    <dbReference type="NCBI Taxonomy" id="42256"/>
    <lineage>
        <taxon>Bacteria</taxon>
        <taxon>Bacillati</taxon>
        <taxon>Actinomycetota</taxon>
        <taxon>Rubrobacteria</taxon>
        <taxon>Rubrobacterales</taxon>
        <taxon>Rubrobacteraceae</taxon>
        <taxon>Rubrobacter</taxon>
    </lineage>
</organism>
<feature type="domain" description="EamA" evidence="7">
    <location>
        <begin position="162"/>
        <end position="293"/>
    </location>
</feature>
<evidence type="ECO:0000313" key="10">
    <source>
        <dbReference type="Proteomes" id="UP000025229"/>
    </source>
</evidence>
<dbReference type="RefSeq" id="WP_156947956.1">
    <property type="nucleotide sequence ID" value="NZ_CP007514.1"/>
</dbReference>
<proteinExistence type="inferred from homology"/>
<dbReference type="EMBL" id="CP007514">
    <property type="protein sequence ID" value="AHY45318.1"/>
    <property type="molecule type" value="Genomic_DNA"/>
</dbReference>
<accession>A0A023WZ06</accession>
<keyword evidence="10" id="KW-1185">Reference proteome</keyword>
<comment type="subcellular location">
    <subcellularLocation>
        <location evidence="1">Membrane</location>
        <topology evidence="1">Multi-pass membrane protein</topology>
    </subcellularLocation>
</comment>
<evidence type="ECO:0000256" key="3">
    <source>
        <dbReference type="ARBA" id="ARBA00022692"/>
    </source>
</evidence>
<evidence type="ECO:0000256" key="6">
    <source>
        <dbReference type="SAM" id="Phobius"/>
    </source>
</evidence>
<evidence type="ECO:0000259" key="7">
    <source>
        <dbReference type="Pfam" id="PF00892"/>
    </source>
</evidence>
<dbReference type="Pfam" id="PF00892">
    <property type="entry name" value="EamA"/>
    <property type="match status" value="2"/>
</dbReference>
<feature type="transmembrane region" description="Helical" evidence="6">
    <location>
        <begin position="253"/>
        <end position="272"/>
    </location>
</feature>
<protein>
    <submittedName>
        <fullName evidence="9">EamA family transporter</fullName>
    </submittedName>
    <submittedName>
        <fullName evidence="8">EamA-like transporter family</fullName>
    </submittedName>
</protein>
<evidence type="ECO:0000313" key="8">
    <source>
        <dbReference type="EMBL" id="AHY45318.1"/>
    </source>
</evidence>
<dbReference type="Proteomes" id="UP000025229">
    <property type="component" value="Chromosome"/>
</dbReference>
<reference evidence="8 10" key="1">
    <citation type="submission" date="2014-03" db="EMBL/GenBank/DDBJ databases">
        <title>Complete genome sequence of the Radio-Resistant Rubrobacter radiotolerans RSPS-4.</title>
        <authorList>
            <person name="Egas C.C."/>
            <person name="Barroso C.C."/>
            <person name="Froufe H.J.C."/>
            <person name="Pacheco J.J."/>
            <person name="Albuquerque L.L."/>
            <person name="da Costa M.M.S."/>
        </authorList>
    </citation>
    <scope>NUCLEOTIDE SEQUENCE [LARGE SCALE GENOMIC DNA]</scope>
    <source>
        <strain evidence="8 10">RSPS-4</strain>
    </source>
</reference>
<keyword evidence="3 6" id="KW-0812">Transmembrane</keyword>
<reference evidence="9" key="2">
    <citation type="submission" date="2023-11" db="EMBL/GenBank/DDBJ databases">
        <title>MicrobeMod: A computational toolkit for identifying prokaryotic methylation and restriction-modification with nanopore sequencing.</title>
        <authorList>
            <person name="Crits-Christoph A."/>
            <person name="Kang S.C."/>
            <person name="Lee H."/>
            <person name="Ostrov N."/>
        </authorList>
    </citation>
    <scope>NUCLEOTIDE SEQUENCE</scope>
    <source>
        <strain evidence="9">ATCC 51242</strain>
    </source>
</reference>
<feature type="transmembrane region" description="Helical" evidence="6">
    <location>
        <begin position="190"/>
        <end position="209"/>
    </location>
</feature>
<feature type="transmembrane region" description="Helical" evidence="6">
    <location>
        <begin position="41"/>
        <end position="64"/>
    </location>
</feature>
<dbReference type="STRING" id="42256.RradSPS_0035"/>
<dbReference type="HOGENOM" id="CLU_033863_9_1_11"/>
<name>A0A023WZ06_RUBRA</name>
<evidence type="ECO:0000256" key="2">
    <source>
        <dbReference type="ARBA" id="ARBA00007362"/>
    </source>
</evidence>
<dbReference type="InterPro" id="IPR000620">
    <property type="entry name" value="EamA_dom"/>
</dbReference>
<feature type="transmembrane region" description="Helical" evidence="6">
    <location>
        <begin position="221"/>
        <end position="241"/>
    </location>
</feature>
<feature type="transmembrane region" description="Helical" evidence="6">
    <location>
        <begin position="134"/>
        <end position="151"/>
    </location>
</feature>
<dbReference type="AlphaFoldDB" id="A0A023WZ06"/>
<gene>
    <name evidence="8" type="ORF">RradSPS_0035</name>
    <name evidence="9" type="ORF">SIL72_01690</name>
</gene>
<evidence type="ECO:0000256" key="5">
    <source>
        <dbReference type="ARBA" id="ARBA00023136"/>
    </source>
</evidence>
<evidence type="ECO:0000313" key="9">
    <source>
        <dbReference type="EMBL" id="MDX5892730.1"/>
    </source>
</evidence>
<dbReference type="OrthoDB" id="4485708at2"/>
<keyword evidence="4 6" id="KW-1133">Transmembrane helix</keyword>
<dbReference type="GO" id="GO:0016020">
    <property type="term" value="C:membrane"/>
    <property type="evidence" value="ECO:0007669"/>
    <property type="project" value="UniProtKB-SubCell"/>
</dbReference>
<evidence type="ECO:0000256" key="1">
    <source>
        <dbReference type="ARBA" id="ARBA00004141"/>
    </source>
</evidence>
<feature type="domain" description="EamA" evidence="7">
    <location>
        <begin position="12"/>
        <end position="148"/>
    </location>
</feature>
<dbReference type="SUPFAM" id="SSF103481">
    <property type="entry name" value="Multidrug resistance efflux transporter EmrE"/>
    <property type="match status" value="2"/>
</dbReference>
<dbReference type="InterPro" id="IPR050638">
    <property type="entry name" value="AA-Vitamin_Transporters"/>
</dbReference>
<sequence>MKGSSSRFGGLAGVLLVAAAATIWGTLGLVAKLVYDEGVSVQALVATRAVGAFLVIFAFLLFSGRLAVLKVEGRDLLSLVPLGVVSIGGFYLLYFYTIQESEVGVAAVLLYSSPAFVVLLARVFLGELLTPPKLLALFMTLTGILLVVGVTSPGDLAVRPLIVLTGLGAGLSYGLYSIVGKPLTRRLPTAAITCHMLGVGAVILLVFALPSLHTLFGLPVGIYAVLAASALVHTALAYALYTAGLVRLEAGQAAIVAAVEPVVAGAVGFVFLSEELTAVKVLGALLVVGGAAIAQLRLRRPPKSPAPDPAKGARLR</sequence>
<dbReference type="eggNOG" id="COG0697">
    <property type="taxonomic scope" value="Bacteria"/>
</dbReference>
<dbReference type="KEGG" id="rrd:RradSPS_0035"/>
<dbReference type="EMBL" id="JAWXXX010000001">
    <property type="protein sequence ID" value="MDX5892730.1"/>
    <property type="molecule type" value="Genomic_DNA"/>
</dbReference>
<feature type="transmembrane region" description="Helical" evidence="6">
    <location>
        <begin position="278"/>
        <end position="296"/>
    </location>
</feature>
<comment type="similarity">
    <text evidence="2">Belongs to the EamA transporter family.</text>
</comment>
<feature type="transmembrane region" description="Helical" evidence="6">
    <location>
        <begin position="76"/>
        <end position="97"/>
    </location>
</feature>